<evidence type="ECO:0000256" key="1">
    <source>
        <dbReference type="SAM" id="Phobius"/>
    </source>
</evidence>
<keyword evidence="1" id="KW-0812">Transmembrane</keyword>
<gene>
    <name evidence="2" type="ORF">TCIL3000_6_150</name>
</gene>
<keyword evidence="1" id="KW-1133">Transmembrane helix</keyword>
<feature type="transmembrane region" description="Helical" evidence="1">
    <location>
        <begin position="29"/>
        <end position="50"/>
    </location>
</feature>
<dbReference type="EMBL" id="HE575319">
    <property type="protein sequence ID" value="CCC90789.1"/>
    <property type="molecule type" value="Genomic_DNA"/>
</dbReference>
<proteinExistence type="predicted"/>
<sequence length="148" mass="17210">MQRFDERKYVKLWIGRRRTVVIRPTASDLLMSLFHGLIFFLFFSVFSLYIQRLFLSERKLCFGEGTWCHTTAPFARARIMNHSKYACTCCVFVCEYPELVGPRVRVGLGTNNNPPSTRRREGLMDKVQSLRVMAIKRVRRLGKGDGRG</sequence>
<name>G0UN29_TRYCI</name>
<reference evidence="2" key="1">
    <citation type="journal article" date="2012" name="Proc. Natl. Acad. Sci. U.S.A.">
        <title>Antigenic diversity is generated by distinct evolutionary mechanisms in African trypanosome species.</title>
        <authorList>
            <person name="Jackson A.P."/>
            <person name="Berry A."/>
            <person name="Aslett M."/>
            <person name="Allison H.C."/>
            <person name="Burton P."/>
            <person name="Vavrova-Anderson J."/>
            <person name="Brown R."/>
            <person name="Browne H."/>
            <person name="Corton N."/>
            <person name="Hauser H."/>
            <person name="Gamble J."/>
            <person name="Gilderthorp R."/>
            <person name="Marcello L."/>
            <person name="McQuillan J."/>
            <person name="Otto T.D."/>
            <person name="Quail M.A."/>
            <person name="Sanders M.J."/>
            <person name="van Tonder A."/>
            <person name="Ginger M.L."/>
            <person name="Field M.C."/>
            <person name="Barry J.D."/>
            <person name="Hertz-Fowler C."/>
            <person name="Berriman M."/>
        </authorList>
    </citation>
    <scope>NUCLEOTIDE SEQUENCE</scope>
    <source>
        <strain evidence="2">IL3000</strain>
    </source>
</reference>
<dbReference type="AlphaFoldDB" id="G0UN29"/>
<keyword evidence="1" id="KW-0472">Membrane</keyword>
<accession>G0UN29</accession>
<organism evidence="2">
    <name type="scientific">Trypanosoma congolense (strain IL3000)</name>
    <dbReference type="NCBI Taxonomy" id="1068625"/>
    <lineage>
        <taxon>Eukaryota</taxon>
        <taxon>Discoba</taxon>
        <taxon>Euglenozoa</taxon>
        <taxon>Kinetoplastea</taxon>
        <taxon>Metakinetoplastina</taxon>
        <taxon>Trypanosomatida</taxon>
        <taxon>Trypanosomatidae</taxon>
        <taxon>Trypanosoma</taxon>
        <taxon>Nannomonas</taxon>
    </lineage>
</organism>
<evidence type="ECO:0000313" key="2">
    <source>
        <dbReference type="EMBL" id="CCC90789.1"/>
    </source>
</evidence>
<protein>
    <submittedName>
        <fullName evidence="2">Uncharacterized protein</fullName>
    </submittedName>
</protein>